<evidence type="ECO:0000256" key="2">
    <source>
        <dbReference type="ARBA" id="ARBA00004123"/>
    </source>
</evidence>
<evidence type="ECO:0000313" key="9">
    <source>
        <dbReference type="Ensembl" id="ENSFHEP00000032422.1"/>
    </source>
</evidence>
<dbReference type="GeneTree" id="ENSGT00940000164797"/>
<evidence type="ECO:0000256" key="6">
    <source>
        <dbReference type="ARBA" id="ARBA00022801"/>
    </source>
</evidence>
<keyword evidence="5" id="KW-0479">Metal-binding</keyword>
<organism evidence="9 10">
    <name type="scientific">Fundulus heteroclitus</name>
    <name type="common">Killifish</name>
    <name type="synonym">Mummichog</name>
    <dbReference type="NCBI Taxonomy" id="8078"/>
    <lineage>
        <taxon>Eukaryota</taxon>
        <taxon>Metazoa</taxon>
        <taxon>Chordata</taxon>
        <taxon>Craniata</taxon>
        <taxon>Vertebrata</taxon>
        <taxon>Euteleostomi</taxon>
        <taxon>Actinopterygii</taxon>
        <taxon>Neopterygii</taxon>
        <taxon>Teleostei</taxon>
        <taxon>Neoteleostei</taxon>
        <taxon>Acanthomorphata</taxon>
        <taxon>Ovalentaria</taxon>
        <taxon>Atherinomorphae</taxon>
        <taxon>Cyprinodontiformes</taxon>
        <taxon>Fundulidae</taxon>
        <taxon>Fundulus</taxon>
    </lineage>
</organism>
<evidence type="ECO:0000256" key="4">
    <source>
        <dbReference type="ARBA" id="ARBA00022722"/>
    </source>
</evidence>
<protein>
    <recommendedName>
        <fullName evidence="8">DDE Tnp4 domain-containing protein</fullName>
    </recommendedName>
</protein>
<name>A0A3Q2QYN6_FUNHE</name>
<evidence type="ECO:0000259" key="8">
    <source>
        <dbReference type="Pfam" id="PF13359"/>
    </source>
</evidence>
<evidence type="ECO:0000256" key="1">
    <source>
        <dbReference type="ARBA" id="ARBA00001968"/>
    </source>
</evidence>
<keyword evidence="6" id="KW-0378">Hydrolase</keyword>
<dbReference type="AlphaFoldDB" id="A0A3Q2QYN6"/>
<comment type="similarity">
    <text evidence="3">Belongs to the HARBI1 family.</text>
</comment>
<dbReference type="STRING" id="8078.ENSFHEP00000032422"/>
<dbReference type="PANTHER" id="PTHR22930:SF206">
    <property type="entry name" value="NUCLEASE HARBI1"/>
    <property type="match status" value="1"/>
</dbReference>
<accession>A0A3Q2QYN6</accession>
<comment type="cofactor">
    <cofactor evidence="1">
        <name>a divalent metal cation</name>
        <dbReference type="ChEBI" id="CHEBI:60240"/>
    </cofactor>
</comment>
<evidence type="ECO:0000256" key="3">
    <source>
        <dbReference type="ARBA" id="ARBA00006958"/>
    </source>
</evidence>
<evidence type="ECO:0000256" key="5">
    <source>
        <dbReference type="ARBA" id="ARBA00022723"/>
    </source>
</evidence>
<dbReference type="GO" id="GO:0005634">
    <property type="term" value="C:nucleus"/>
    <property type="evidence" value="ECO:0007669"/>
    <property type="project" value="UniProtKB-SubCell"/>
</dbReference>
<dbReference type="InterPro" id="IPR045249">
    <property type="entry name" value="HARBI1-like"/>
</dbReference>
<comment type="subcellular location">
    <subcellularLocation>
        <location evidence="2">Nucleus</location>
    </subcellularLocation>
</comment>
<dbReference type="GO" id="GO:0004518">
    <property type="term" value="F:nuclease activity"/>
    <property type="evidence" value="ECO:0007669"/>
    <property type="project" value="UniProtKB-KW"/>
</dbReference>
<proteinExistence type="inferred from homology"/>
<dbReference type="Proteomes" id="UP000265000">
    <property type="component" value="Unplaced"/>
</dbReference>
<dbReference type="GO" id="GO:0046872">
    <property type="term" value="F:metal ion binding"/>
    <property type="evidence" value="ECO:0007669"/>
    <property type="project" value="UniProtKB-KW"/>
</dbReference>
<sequence length="333" mass="37055">WINTSVPILQLFFNEGDLKPAFRLNRATLVLLLQMLPLQKVHGWPQEIEVLVTLYWLACGASYRATADIFGMPLSTVCRVVHRVVNSLMGIIPKIIFLPKPQDLEVVGAGFARLAGIEAFRAAVGANDGCHVRIVPPAEPQKRCYMNRKLFPSIILQGVCDARGKFMDVYIGNVSSVHEALVLRRSPLYKNALYPPEGFFLLGDGGILPKLKVNFIFGTSQVEARYNRHHAKARNIVERAFGSLKTTWWRSIFFKLLEVRPTFAPKVIAACCTLHNICLEAGDQVDVEQEVNPEADGHPAAEDREMSGSCLQARLAVQISCPAELPEILSEHD</sequence>
<keyword evidence="10" id="KW-1185">Reference proteome</keyword>
<dbReference type="InterPro" id="IPR027806">
    <property type="entry name" value="HARBI1_dom"/>
</dbReference>
<feature type="domain" description="DDE Tnp4" evidence="8">
    <location>
        <begin position="128"/>
        <end position="276"/>
    </location>
</feature>
<keyword evidence="7" id="KW-0539">Nucleus</keyword>
<reference evidence="9" key="2">
    <citation type="submission" date="2025-09" db="UniProtKB">
        <authorList>
            <consortium name="Ensembl"/>
        </authorList>
    </citation>
    <scope>IDENTIFICATION</scope>
</reference>
<dbReference type="GO" id="GO:0016787">
    <property type="term" value="F:hydrolase activity"/>
    <property type="evidence" value="ECO:0007669"/>
    <property type="project" value="UniProtKB-KW"/>
</dbReference>
<dbReference type="PANTHER" id="PTHR22930">
    <property type="match status" value="1"/>
</dbReference>
<dbReference type="Pfam" id="PF13359">
    <property type="entry name" value="DDE_Tnp_4"/>
    <property type="match status" value="1"/>
</dbReference>
<evidence type="ECO:0000256" key="7">
    <source>
        <dbReference type="ARBA" id="ARBA00023242"/>
    </source>
</evidence>
<keyword evidence="4" id="KW-0540">Nuclease</keyword>
<evidence type="ECO:0000313" key="10">
    <source>
        <dbReference type="Proteomes" id="UP000265000"/>
    </source>
</evidence>
<dbReference type="Ensembl" id="ENSFHET00000025808.1">
    <property type="protein sequence ID" value="ENSFHEP00000032422.1"/>
    <property type="gene ID" value="ENSFHEG00000018885.1"/>
</dbReference>
<reference evidence="9" key="1">
    <citation type="submission" date="2025-08" db="UniProtKB">
        <authorList>
            <consortium name="Ensembl"/>
        </authorList>
    </citation>
    <scope>IDENTIFICATION</scope>
</reference>